<dbReference type="EMBL" id="SDWV01000030">
    <property type="protein sequence ID" value="RYC04452.1"/>
    <property type="molecule type" value="Genomic_DNA"/>
</dbReference>
<dbReference type="GO" id="GO:0004553">
    <property type="term" value="F:hydrolase activity, hydrolyzing O-glycosyl compounds"/>
    <property type="evidence" value="ECO:0007669"/>
    <property type="project" value="InterPro"/>
</dbReference>
<dbReference type="Pfam" id="PF00722">
    <property type="entry name" value="Glyco_hydro_16"/>
    <property type="match status" value="1"/>
</dbReference>
<dbReference type="SUPFAM" id="SSF49899">
    <property type="entry name" value="Concanavalin A-like lectins/glucanases"/>
    <property type="match status" value="1"/>
</dbReference>
<comment type="caution">
    <text evidence="3">The sequence shown here is derived from an EMBL/GenBank/DDBJ whole genome shotgun (WGS) entry which is preliminary data.</text>
</comment>
<protein>
    <submittedName>
        <fullName evidence="3">Glycosyl hydrolase family protein</fullName>
    </submittedName>
</protein>
<dbReference type="OrthoDB" id="3250776at2"/>
<gene>
    <name evidence="3" type="ORF">EUA94_20550</name>
</gene>
<evidence type="ECO:0000259" key="2">
    <source>
        <dbReference type="PROSITE" id="PS51762"/>
    </source>
</evidence>
<keyword evidence="4" id="KW-1185">Reference proteome</keyword>
<evidence type="ECO:0000256" key="1">
    <source>
        <dbReference type="ARBA" id="ARBA00006865"/>
    </source>
</evidence>
<evidence type="ECO:0000313" key="3">
    <source>
        <dbReference type="EMBL" id="RYC04452.1"/>
    </source>
</evidence>
<name>A0A4Q2SGS4_9ACTN</name>
<accession>A0A4Q2SGS4</accession>
<dbReference type="InterPro" id="IPR013320">
    <property type="entry name" value="ConA-like_dom_sf"/>
</dbReference>
<dbReference type="Proteomes" id="UP000291101">
    <property type="component" value="Unassembled WGS sequence"/>
</dbReference>
<organism evidence="3 4">
    <name type="scientific">Nocardioides zhouii</name>
    <dbReference type="NCBI Taxonomy" id="1168729"/>
    <lineage>
        <taxon>Bacteria</taxon>
        <taxon>Bacillati</taxon>
        <taxon>Actinomycetota</taxon>
        <taxon>Actinomycetes</taxon>
        <taxon>Propionibacteriales</taxon>
        <taxon>Nocardioidaceae</taxon>
        <taxon>Nocardioides</taxon>
    </lineage>
</organism>
<dbReference type="Gene3D" id="2.60.120.200">
    <property type="match status" value="1"/>
</dbReference>
<dbReference type="PROSITE" id="PS51762">
    <property type="entry name" value="GH16_2"/>
    <property type="match status" value="1"/>
</dbReference>
<dbReference type="PANTHER" id="PTHR10963">
    <property type="entry name" value="GLYCOSYL HYDROLASE-RELATED"/>
    <property type="match status" value="1"/>
</dbReference>
<feature type="domain" description="GH16" evidence="2">
    <location>
        <begin position="154"/>
        <end position="396"/>
    </location>
</feature>
<dbReference type="InterPro" id="IPR000757">
    <property type="entry name" value="Beta-glucanase-like"/>
</dbReference>
<sequence>MRTSSTDEGVPVMPRRPLLLLLASASALMAMLLGAGSAAPSWSAPKPSRATAIAQSVSVQVLPQLAATGTAPEPASAAMSAITATFSPVAPGRRADLELLDGKRWVAFAIASQDASGRVLFTIPYAWRGLPATYRVMARSSAELPEVTSARVRTDAWGTPILSDEFSGSALTAPWDHRVQGYEVPSRRCSKTDPRGTAVGGGVLSLSVIDDPDRDDPCTFTNNQGVKQSTFYRLNGHVGTQGRFSYKYGVTAARIRFQDLRGQHGAFWMQAPVVESGAEIDVIEWFGTGSSGLSSGVWTYSGGTQTKVAETPPGDDALYGSDWAGTYHVFSVEWTPTEYVFRIDGKEVLRTTAGVSQTEEYLILSLLVSNFESLRVTSPDQLPQTLAVDWVRVWQR</sequence>
<keyword evidence="3" id="KW-0378">Hydrolase</keyword>
<comment type="similarity">
    <text evidence="1">Belongs to the glycosyl hydrolase 16 family.</text>
</comment>
<dbReference type="GO" id="GO:0005975">
    <property type="term" value="P:carbohydrate metabolic process"/>
    <property type="evidence" value="ECO:0007669"/>
    <property type="project" value="InterPro"/>
</dbReference>
<proteinExistence type="inferred from homology"/>
<evidence type="ECO:0000313" key="4">
    <source>
        <dbReference type="Proteomes" id="UP000291101"/>
    </source>
</evidence>
<reference evidence="3 4" key="1">
    <citation type="submission" date="2019-01" db="EMBL/GenBank/DDBJ databases">
        <title>Novel species of Nocardioides.</title>
        <authorList>
            <person name="Liu Q."/>
            <person name="X Y.-H."/>
        </authorList>
    </citation>
    <scope>NUCLEOTIDE SEQUENCE [LARGE SCALE GENOMIC DNA]</scope>
    <source>
        <strain evidence="3 4">HLT2-9</strain>
    </source>
</reference>
<dbReference type="CDD" id="cd00413">
    <property type="entry name" value="Glyco_hydrolase_16"/>
    <property type="match status" value="1"/>
</dbReference>
<dbReference type="PANTHER" id="PTHR10963:SF55">
    <property type="entry name" value="GLYCOSIDE HYDROLASE FAMILY 16 PROTEIN"/>
    <property type="match status" value="1"/>
</dbReference>
<dbReference type="AlphaFoldDB" id="A0A4Q2SGS4"/>
<dbReference type="RefSeq" id="WP_129428730.1">
    <property type="nucleotide sequence ID" value="NZ_SDWV01000030.1"/>
</dbReference>
<dbReference type="InterPro" id="IPR050546">
    <property type="entry name" value="Glycosyl_Hydrlase_16"/>
</dbReference>